<accession>A0AAN7D8T9</accession>
<reference evidence="1 2" key="1">
    <citation type="submission" date="2022-11" db="EMBL/GenBank/DDBJ databases">
        <title>Mucor velutinosus strain NIH1002 WGS.</title>
        <authorList>
            <person name="Subramanian P."/>
            <person name="Mullikin J.C."/>
            <person name="Segre J.A."/>
            <person name="Zelazny A.M."/>
        </authorList>
    </citation>
    <scope>NUCLEOTIDE SEQUENCE [LARGE SCALE GENOMIC DNA]</scope>
    <source>
        <strain evidence="1 2">NIH1002</strain>
    </source>
</reference>
<dbReference type="GeneID" id="89946723"/>
<name>A0AAN7D8T9_9FUNG</name>
<comment type="caution">
    <text evidence="1">The sequence shown here is derived from an EMBL/GenBank/DDBJ whole genome shotgun (WGS) entry which is preliminary data.</text>
</comment>
<dbReference type="Proteomes" id="UP001304243">
    <property type="component" value="Unassembled WGS sequence"/>
</dbReference>
<dbReference type="AlphaFoldDB" id="A0AAN7D8T9"/>
<gene>
    <name evidence="1" type="ORF">ATC70_003021</name>
</gene>
<evidence type="ECO:0000313" key="2">
    <source>
        <dbReference type="Proteomes" id="UP001304243"/>
    </source>
</evidence>
<dbReference type="RefSeq" id="XP_064678989.1">
    <property type="nucleotide sequence ID" value="XM_064822389.1"/>
</dbReference>
<proteinExistence type="predicted"/>
<dbReference type="EMBL" id="JASEJX010000021">
    <property type="protein sequence ID" value="KAK4512323.1"/>
    <property type="molecule type" value="Genomic_DNA"/>
</dbReference>
<evidence type="ECO:0000313" key="1">
    <source>
        <dbReference type="EMBL" id="KAK4512323.1"/>
    </source>
</evidence>
<organism evidence="1 2">
    <name type="scientific">Mucor velutinosus</name>
    <dbReference type="NCBI Taxonomy" id="708070"/>
    <lineage>
        <taxon>Eukaryota</taxon>
        <taxon>Fungi</taxon>
        <taxon>Fungi incertae sedis</taxon>
        <taxon>Mucoromycota</taxon>
        <taxon>Mucoromycotina</taxon>
        <taxon>Mucoromycetes</taxon>
        <taxon>Mucorales</taxon>
        <taxon>Mucorineae</taxon>
        <taxon>Mucoraceae</taxon>
        <taxon>Mucor</taxon>
    </lineage>
</organism>
<sequence>MMFEAIDTVTKHSPFSLAWSTKPNAMTLLPLPVLEVLDFENDEIAKGYTSRLSIRESKVQDFFHIDPSSTSALQLKPRSGCQRPNIRNQLERGLHGGNIKLKCFVDTRNIETRLDLKPFVAMLKHQERPLLQILNKALRHILLDINNLDIGRKFNKNINKAQ</sequence>
<keyword evidence="2" id="KW-1185">Reference proteome</keyword>
<protein>
    <submittedName>
        <fullName evidence="1">Uncharacterized protein</fullName>
    </submittedName>
</protein>